<evidence type="ECO:0000313" key="1">
    <source>
        <dbReference type="EMBL" id="KAJ8006583.1"/>
    </source>
</evidence>
<dbReference type="EMBL" id="CM055736">
    <property type="protein sequence ID" value="KAJ8006583.1"/>
    <property type="molecule type" value="Genomic_DNA"/>
</dbReference>
<organism evidence="1 2">
    <name type="scientific">Dallia pectoralis</name>
    <name type="common">Alaska blackfish</name>
    <dbReference type="NCBI Taxonomy" id="75939"/>
    <lineage>
        <taxon>Eukaryota</taxon>
        <taxon>Metazoa</taxon>
        <taxon>Chordata</taxon>
        <taxon>Craniata</taxon>
        <taxon>Vertebrata</taxon>
        <taxon>Euteleostomi</taxon>
        <taxon>Actinopterygii</taxon>
        <taxon>Neopterygii</taxon>
        <taxon>Teleostei</taxon>
        <taxon>Protacanthopterygii</taxon>
        <taxon>Esociformes</taxon>
        <taxon>Umbridae</taxon>
        <taxon>Dallia</taxon>
    </lineage>
</organism>
<accession>A0ACC2GS65</accession>
<sequence>MENAVTCIDISTSPLQPWRFDARRLGAGQWHPGALLEHPSPNPPVKARTKMFPSISQGYMSFVKAEITKKKQENACECRDGECSDLHRYINFGSYFAEPLPPWGCDED</sequence>
<dbReference type="Proteomes" id="UP001157502">
    <property type="component" value="Chromosome 9"/>
</dbReference>
<name>A0ACC2GS65_DALPE</name>
<protein>
    <submittedName>
        <fullName evidence="1">Uncharacterized protein</fullName>
    </submittedName>
</protein>
<gene>
    <name evidence="1" type="ORF">DPEC_G00108760</name>
</gene>
<reference evidence="1" key="1">
    <citation type="submission" date="2021-05" db="EMBL/GenBank/DDBJ databases">
        <authorList>
            <person name="Pan Q."/>
            <person name="Jouanno E."/>
            <person name="Zahm M."/>
            <person name="Klopp C."/>
            <person name="Cabau C."/>
            <person name="Louis A."/>
            <person name="Berthelot C."/>
            <person name="Parey E."/>
            <person name="Roest Crollius H."/>
            <person name="Montfort J."/>
            <person name="Robinson-Rechavi M."/>
            <person name="Bouchez O."/>
            <person name="Lampietro C."/>
            <person name="Lopez Roques C."/>
            <person name="Donnadieu C."/>
            <person name="Postlethwait J."/>
            <person name="Bobe J."/>
            <person name="Dillon D."/>
            <person name="Chandos A."/>
            <person name="von Hippel F."/>
            <person name="Guiguen Y."/>
        </authorList>
    </citation>
    <scope>NUCLEOTIDE SEQUENCE</scope>
    <source>
        <strain evidence="1">YG-Jan2019</strain>
    </source>
</reference>
<evidence type="ECO:0000313" key="2">
    <source>
        <dbReference type="Proteomes" id="UP001157502"/>
    </source>
</evidence>
<keyword evidence="2" id="KW-1185">Reference proteome</keyword>
<proteinExistence type="predicted"/>
<comment type="caution">
    <text evidence="1">The sequence shown here is derived from an EMBL/GenBank/DDBJ whole genome shotgun (WGS) entry which is preliminary data.</text>
</comment>